<keyword evidence="2" id="KW-1185">Reference proteome</keyword>
<organism evidence="1 2">
    <name type="scientific">Hohenbuehelia grisea</name>
    <dbReference type="NCBI Taxonomy" id="104357"/>
    <lineage>
        <taxon>Eukaryota</taxon>
        <taxon>Fungi</taxon>
        <taxon>Dikarya</taxon>
        <taxon>Basidiomycota</taxon>
        <taxon>Agaricomycotina</taxon>
        <taxon>Agaricomycetes</taxon>
        <taxon>Agaricomycetidae</taxon>
        <taxon>Agaricales</taxon>
        <taxon>Pleurotineae</taxon>
        <taxon>Pleurotaceae</taxon>
        <taxon>Hohenbuehelia</taxon>
    </lineage>
</organism>
<protein>
    <recommendedName>
        <fullName evidence="3">DUF4470 domain-containing protein</fullName>
    </recommendedName>
</protein>
<dbReference type="EMBL" id="JASNQZ010000010">
    <property type="protein sequence ID" value="KAL0952806.1"/>
    <property type="molecule type" value="Genomic_DNA"/>
</dbReference>
<evidence type="ECO:0008006" key="3">
    <source>
        <dbReference type="Google" id="ProtNLM"/>
    </source>
</evidence>
<reference evidence="2" key="1">
    <citation type="submission" date="2024-06" db="EMBL/GenBank/DDBJ databases">
        <title>Multi-omics analyses provide insights into the biosynthesis of the anticancer antibiotic pleurotin in Hohenbuehelia grisea.</title>
        <authorList>
            <person name="Weaver J.A."/>
            <person name="Alberti F."/>
        </authorList>
    </citation>
    <scope>NUCLEOTIDE SEQUENCE [LARGE SCALE GENOMIC DNA]</scope>
    <source>
        <strain evidence="2">T-177</strain>
    </source>
</reference>
<gene>
    <name evidence="1" type="ORF">HGRIS_007032</name>
</gene>
<evidence type="ECO:0000313" key="2">
    <source>
        <dbReference type="Proteomes" id="UP001556367"/>
    </source>
</evidence>
<sequence length="818" mass="92728">MSLKLCIRLAKALSYGCRDGSVPLSLLRENEAVFKAMEDAAESAQNLEVTEAWTFWRDIHAELGNFDRFSHEAKLRLSRLKIYKGVPDSHLEYFSIGTDDIISMVDDWGDSCPDPIKVESLPEERLSDLSFMVAGSGDGRHSFASVIGLGRAYSRLTAMKKLQLKAHLTSLDRHYASISKMLIICVLIDTLVDQAYTLKDEDRLEVQTTLFYSYVGWVLPSYCEKRLMSAIHSLITGLAQSPHKLPEWIHLNQAAVQPVLRTLRFWYTDKTMKTSKFLKACPHKSAADFLSMLAAMSGRPMPDLPGKNMPELNDEETFYKATGCFVAPRALWAKHHPGFQAFLNMESRSGQEALQKAAAHVKTDWKTNMTLIMNEGRKSLTHSMDHFCLVRNIVKFNRSRNITPSRTLLKESPAFAEVSAFFDAVVEAIKDMGSAFRFEVHLGEMNHTLSQMALGVDERPSNFPRKFTRIWLSNIPDFTNGTLNTAVYVLPTLQAVPEASASANCMWNTTVWKSDDDYCYNYTLLVPKELKKFLAVRTIRGDAVMGLLTLGASPLPRPLSELASRDELQSWLTRLLLYTLLNPVNKPRPDTILLPNTLVAFVELLVQLRRIGYPAHWLGNFLQVVLDDNLVTDRSIPVGPLPIPLSDRVAKVAARRVRLDGWLAELEAIVALSLHGLPFALQIPKGMASKAREIGLWKAPIQHGISYEMRMHPTHDPVVSLLFYNPSALGEFNGRRMITRLHNILDGNAQTPQAGSFYVYTSQDYVNFDESREIRFWMSIERVKKMKREKWMVMVWRTDFWMDLSEPSPASSWEQLSM</sequence>
<proteinExistence type="predicted"/>
<dbReference type="Proteomes" id="UP001556367">
    <property type="component" value="Unassembled WGS sequence"/>
</dbReference>
<name>A0ABR3JB88_9AGAR</name>
<evidence type="ECO:0000313" key="1">
    <source>
        <dbReference type="EMBL" id="KAL0952806.1"/>
    </source>
</evidence>
<accession>A0ABR3JB88</accession>
<comment type="caution">
    <text evidence="1">The sequence shown here is derived from an EMBL/GenBank/DDBJ whole genome shotgun (WGS) entry which is preliminary data.</text>
</comment>